<accession>A0A0A9GE78</accession>
<organism evidence="1">
    <name type="scientific">Arundo donax</name>
    <name type="common">Giant reed</name>
    <name type="synonym">Donax arundinaceus</name>
    <dbReference type="NCBI Taxonomy" id="35708"/>
    <lineage>
        <taxon>Eukaryota</taxon>
        <taxon>Viridiplantae</taxon>
        <taxon>Streptophyta</taxon>
        <taxon>Embryophyta</taxon>
        <taxon>Tracheophyta</taxon>
        <taxon>Spermatophyta</taxon>
        <taxon>Magnoliopsida</taxon>
        <taxon>Liliopsida</taxon>
        <taxon>Poales</taxon>
        <taxon>Poaceae</taxon>
        <taxon>PACMAD clade</taxon>
        <taxon>Arundinoideae</taxon>
        <taxon>Arundineae</taxon>
        <taxon>Arundo</taxon>
    </lineage>
</organism>
<proteinExistence type="predicted"/>
<dbReference type="EMBL" id="GBRH01178933">
    <property type="protein sequence ID" value="JAE18963.1"/>
    <property type="molecule type" value="Transcribed_RNA"/>
</dbReference>
<evidence type="ECO:0000313" key="1">
    <source>
        <dbReference type="EMBL" id="JAE18963.1"/>
    </source>
</evidence>
<name>A0A0A9GE78_ARUDO</name>
<protein>
    <submittedName>
        <fullName evidence="1">Uncharacterized protein</fullName>
    </submittedName>
</protein>
<reference evidence="1" key="2">
    <citation type="journal article" date="2015" name="Data Brief">
        <title>Shoot transcriptome of the giant reed, Arundo donax.</title>
        <authorList>
            <person name="Barrero R.A."/>
            <person name="Guerrero F.D."/>
            <person name="Moolhuijzen P."/>
            <person name="Goolsby J.A."/>
            <person name="Tidwell J."/>
            <person name="Bellgard S.E."/>
            <person name="Bellgard M.I."/>
        </authorList>
    </citation>
    <scope>NUCLEOTIDE SEQUENCE</scope>
    <source>
        <tissue evidence="1">Shoot tissue taken approximately 20 cm above the soil surface</tissue>
    </source>
</reference>
<sequence length="14" mass="1529">MPALWKGARQEAGN</sequence>
<reference evidence="1" key="1">
    <citation type="submission" date="2014-09" db="EMBL/GenBank/DDBJ databases">
        <authorList>
            <person name="Magalhaes I.L.F."/>
            <person name="Oliveira U."/>
            <person name="Santos F.R."/>
            <person name="Vidigal T.H.D.A."/>
            <person name="Brescovit A.D."/>
            <person name="Santos A.J."/>
        </authorList>
    </citation>
    <scope>NUCLEOTIDE SEQUENCE</scope>
    <source>
        <tissue evidence="1">Shoot tissue taken approximately 20 cm above the soil surface</tissue>
    </source>
</reference>